<reference evidence="4" key="1">
    <citation type="journal article" date="2014" name="Gene">
        <title>Genome-guided analysis of transformation efficiency and carbon dioxide assimilation by Moorella thermoacetica Y72.</title>
        <authorList>
            <person name="Tsukahara K."/>
            <person name="Kita A."/>
            <person name="Nakashimada Y."/>
            <person name="Hoshino T."/>
            <person name="Murakami K."/>
        </authorList>
    </citation>
    <scope>NUCLEOTIDE SEQUENCE [LARGE SCALE GENOMIC DNA]</scope>
    <source>
        <strain evidence="4">Y72</strain>
    </source>
</reference>
<comment type="subcellular location">
    <subcellularLocation>
        <location evidence="2">Spore coat</location>
    </subcellularLocation>
</comment>
<protein>
    <submittedName>
        <fullName evidence="4">Spore coat protein</fullName>
    </submittedName>
</protein>
<gene>
    <name evidence="4" type="ORF">MTY_0540</name>
</gene>
<dbReference type="Gene3D" id="1.20.1260.10">
    <property type="match status" value="1"/>
</dbReference>
<evidence type="ECO:0000256" key="1">
    <source>
        <dbReference type="ARBA" id="ARBA00022969"/>
    </source>
</evidence>
<comment type="similarity">
    <text evidence="3">Belongs to the CotF family.</text>
</comment>
<dbReference type="Pfam" id="PF07875">
    <property type="entry name" value="Coat_F"/>
    <property type="match status" value="1"/>
</dbReference>
<proteinExistence type="inferred from homology"/>
<dbReference type="EMBL" id="DF238840">
    <property type="protein sequence ID" value="GAF25210.1"/>
    <property type="molecule type" value="Genomic_DNA"/>
</dbReference>
<dbReference type="GO" id="GO:0030435">
    <property type="term" value="P:sporulation resulting in formation of a cellular spore"/>
    <property type="evidence" value="ECO:0007669"/>
    <property type="project" value="UniProtKB-KW"/>
</dbReference>
<keyword evidence="4" id="KW-0167">Capsid protein</keyword>
<dbReference type="PANTHER" id="PTHR39183:SF1">
    <property type="entry name" value="SPORE COAT PROTEIN F-LIKE PROTEIN YHCQ"/>
    <property type="match status" value="1"/>
</dbReference>
<name>A0A0S6U8B3_NEOTH</name>
<evidence type="ECO:0000256" key="3">
    <source>
        <dbReference type="ARBA" id="ARBA00024344"/>
    </source>
</evidence>
<evidence type="ECO:0000313" key="4">
    <source>
        <dbReference type="EMBL" id="GAF25210.1"/>
    </source>
</evidence>
<dbReference type="Proteomes" id="UP000063718">
    <property type="component" value="Unassembled WGS sequence"/>
</dbReference>
<dbReference type="AlphaFoldDB" id="A0A0S6U8B3"/>
<accession>A0A0S6U8B3</accession>
<keyword evidence="1" id="KW-0749">Sporulation</keyword>
<keyword evidence="4" id="KW-0946">Virion</keyword>
<sequence>MAAQYGAHEVMEVNEVLSDTIDGINQFQLYRPHTRDQQLRGILDKQIQFMTQEYNNMVQTINQRGMGQAVPYRPVRTASPVYGLDNPGTLTPNSSLSEMDDRDVASGMLGCHKSSATMRMIAALECADPELRRIIQQGAINCAEQAYEVWQYMNQKGYYQVPTMQEMTTSTMMNTYSPATMGEVRPHQFQ</sequence>
<dbReference type="InterPro" id="IPR012347">
    <property type="entry name" value="Ferritin-like"/>
</dbReference>
<dbReference type="InterPro" id="IPR012851">
    <property type="entry name" value="Spore_coat_CotF-like"/>
</dbReference>
<dbReference type="PANTHER" id="PTHR39183">
    <property type="entry name" value="SPORE COAT PROTEIN F-LIKE PROTEIN YHCQ"/>
    <property type="match status" value="1"/>
</dbReference>
<dbReference type="RefSeq" id="WP_025773253.1">
    <property type="nucleotide sequence ID" value="NZ_DF238840.1"/>
</dbReference>
<organism evidence="4">
    <name type="scientific">Moorella thermoacetica Y72</name>
    <dbReference type="NCBI Taxonomy" id="1325331"/>
    <lineage>
        <taxon>Bacteria</taxon>
        <taxon>Bacillati</taxon>
        <taxon>Bacillota</taxon>
        <taxon>Clostridia</taxon>
        <taxon>Neomoorellales</taxon>
        <taxon>Neomoorellaceae</taxon>
        <taxon>Neomoorella</taxon>
    </lineage>
</organism>
<evidence type="ECO:0000256" key="2">
    <source>
        <dbReference type="ARBA" id="ARBA00024325"/>
    </source>
</evidence>